<dbReference type="RefSeq" id="WP_160196019.1">
    <property type="nucleotide sequence ID" value="NZ_QXXA01000003.1"/>
</dbReference>
<feature type="binding site" evidence="8">
    <location>
        <position position="17"/>
    </location>
    <ligand>
        <name>Fe cation</name>
        <dbReference type="ChEBI" id="CHEBI:24875"/>
        <label>1</label>
    </ligand>
</feature>
<gene>
    <name evidence="11" type="ORF">D3Z33_01400</name>
</gene>
<keyword evidence="5" id="KW-0560">Oxidoreductase</keyword>
<comment type="subcellular location">
    <subcellularLocation>
        <location evidence="9">Cytoplasm</location>
    </subcellularLocation>
</comment>
<dbReference type="PANTHER" id="PTHR11431:SF127">
    <property type="entry name" value="BACTERIAL NON-HEME FERRITIN"/>
    <property type="match status" value="1"/>
</dbReference>
<dbReference type="EC" id="1.16.3.2" evidence="9"/>
<feature type="binding site" evidence="8">
    <location>
        <position position="127"/>
    </location>
    <ligand>
        <name>Fe cation</name>
        <dbReference type="ChEBI" id="CHEBI:24875"/>
        <label>1</label>
    </ligand>
</feature>
<reference evidence="11 12" key="1">
    <citation type="submission" date="2018-08" db="EMBL/GenBank/DDBJ databases">
        <title>Murine metabolic-syndrome-specific gut microbial biobank.</title>
        <authorList>
            <person name="Liu C."/>
        </authorList>
    </citation>
    <scope>NUCLEOTIDE SEQUENCE [LARGE SCALE GENOMIC DNA]</scope>
    <source>
        <strain evidence="11 12">583</strain>
    </source>
</reference>
<organism evidence="11 12">
    <name type="scientific">Senegalia massiliensis</name>
    <dbReference type="NCBI Taxonomy" id="1720316"/>
    <lineage>
        <taxon>Bacteria</taxon>
        <taxon>Bacillati</taxon>
        <taxon>Bacillota</taxon>
        <taxon>Clostridia</taxon>
        <taxon>Eubacteriales</taxon>
        <taxon>Clostridiaceae</taxon>
        <taxon>Senegalia</taxon>
    </lineage>
</organism>
<evidence type="ECO:0000256" key="2">
    <source>
        <dbReference type="ARBA" id="ARBA00006950"/>
    </source>
</evidence>
<dbReference type="InterPro" id="IPR009078">
    <property type="entry name" value="Ferritin-like_SF"/>
</dbReference>
<evidence type="ECO:0000313" key="11">
    <source>
        <dbReference type="EMBL" id="NBI05505.1"/>
    </source>
</evidence>
<dbReference type="PROSITE" id="PS50905">
    <property type="entry name" value="FERRITIN_LIKE"/>
    <property type="match status" value="1"/>
</dbReference>
<evidence type="ECO:0000256" key="5">
    <source>
        <dbReference type="ARBA" id="ARBA00023002"/>
    </source>
</evidence>
<dbReference type="Proteomes" id="UP000467132">
    <property type="component" value="Unassembled WGS sequence"/>
</dbReference>
<dbReference type="GO" id="GO:0005829">
    <property type="term" value="C:cytosol"/>
    <property type="evidence" value="ECO:0007669"/>
    <property type="project" value="TreeGrafter"/>
</dbReference>
<dbReference type="CDD" id="cd01055">
    <property type="entry name" value="Nonheme_Ferritin"/>
    <property type="match status" value="1"/>
</dbReference>
<dbReference type="PANTHER" id="PTHR11431">
    <property type="entry name" value="FERRITIN"/>
    <property type="match status" value="1"/>
</dbReference>
<dbReference type="GO" id="GO:0006879">
    <property type="term" value="P:intracellular iron ion homeostasis"/>
    <property type="evidence" value="ECO:0007669"/>
    <property type="project" value="UniProtKB-KW"/>
</dbReference>
<dbReference type="GO" id="GO:0004322">
    <property type="term" value="F:ferroxidase activity"/>
    <property type="evidence" value="ECO:0007669"/>
    <property type="project" value="TreeGrafter"/>
</dbReference>
<feature type="binding site" evidence="8">
    <location>
        <position position="53"/>
    </location>
    <ligand>
        <name>Fe cation</name>
        <dbReference type="ChEBI" id="CHEBI:24875"/>
        <label>1</label>
    </ligand>
</feature>
<dbReference type="FunFam" id="1.20.1260.10:FF:000001">
    <property type="entry name" value="Non-heme ferritin"/>
    <property type="match status" value="1"/>
</dbReference>
<evidence type="ECO:0000256" key="7">
    <source>
        <dbReference type="ARBA" id="ARBA00048035"/>
    </source>
</evidence>
<evidence type="ECO:0000256" key="1">
    <source>
        <dbReference type="ARBA" id="ARBA00002485"/>
    </source>
</evidence>
<proteinExistence type="inferred from homology"/>
<sequence>MASEKMLKALNEQLNFEYESANYYLAMGAYCADEDFEGIENFFMVQADEERFHAKKFYDYINDRDGRVKISSMEEPKNEFSSIKDAFETALAHEKKVTERINNLMKLAHEESDYATISFLNWFVDEQVEEEATMKTIIAKLDRIGDSPQGLFMLNKELGSRTFTPVE</sequence>
<dbReference type="OrthoDB" id="9801481at2"/>
<evidence type="ECO:0000256" key="4">
    <source>
        <dbReference type="ARBA" id="ARBA00022723"/>
    </source>
</evidence>
<keyword evidence="6 8" id="KW-0408">Iron</keyword>
<evidence type="ECO:0000256" key="9">
    <source>
        <dbReference type="RuleBase" id="RU361145"/>
    </source>
</evidence>
<feature type="binding site" evidence="8">
    <location>
        <position position="94"/>
    </location>
    <ligand>
        <name>Fe cation</name>
        <dbReference type="ChEBI" id="CHEBI:24875"/>
        <label>1</label>
    </ligand>
</feature>
<dbReference type="GO" id="GO:0008199">
    <property type="term" value="F:ferric iron binding"/>
    <property type="evidence" value="ECO:0007669"/>
    <property type="project" value="InterPro"/>
</dbReference>
<dbReference type="InterPro" id="IPR001519">
    <property type="entry name" value="Ferritin"/>
</dbReference>
<dbReference type="InterPro" id="IPR009040">
    <property type="entry name" value="Ferritin-like_diiron"/>
</dbReference>
<dbReference type="InterPro" id="IPR012347">
    <property type="entry name" value="Ferritin-like"/>
</dbReference>
<protein>
    <recommendedName>
        <fullName evidence="9">Ferritin</fullName>
        <ecNumber evidence="9">1.16.3.2</ecNumber>
    </recommendedName>
</protein>
<evidence type="ECO:0000256" key="3">
    <source>
        <dbReference type="ARBA" id="ARBA00022434"/>
    </source>
</evidence>
<evidence type="ECO:0000259" key="10">
    <source>
        <dbReference type="PROSITE" id="PS50905"/>
    </source>
</evidence>
<evidence type="ECO:0000313" key="12">
    <source>
        <dbReference type="Proteomes" id="UP000467132"/>
    </source>
</evidence>
<dbReference type="InterPro" id="IPR041719">
    <property type="entry name" value="Ferritin_prok"/>
</dbReference>
<keyword evidence="12" id="KW-1185">Reference proteome</keyword>
<accession>A0A845QSJ3</accession>
<dbReference type="EMBL" id="QXXA01000003">
    <property type="protein sequence ID" value="NBI05505.1"/>
    <property type="molecule type" value="Genomic_DNA"/>
</dbReference>
<dbReference type="GO" id="GO:0006826">
    <property type="term" value="P:iron ion transport"/>
    <property type="evidence" value="ECO:0007669"/>
    <property type="project" value="InterPro"/>
</dbReference>
<dbReference type="GO" id="GO:0008198">
    <property type="term" value="F:ferrous iron binding"/>
    <property type="evidence" value="ECO:0007669"/>
    <property type="project" value="TreeGrafter"/>
</dbReference>
<comment type="function">
    <text evidence="1 9">Iron-storage protein.</text>
</comment>
<comment type="similarity">
    <text evidence="2 9">Belongs to the ferritin family. Prokaryotic subfamily.</text>
</comment>
<keyword evidence="4 8" id="KW-0479">Metal-binding</keyword>
<keyword evidence="3 9" id="KW-0409">Iron storage</keyword>
<feature type="binding site" evidence="8">
    <location>
        <position position="50"/>
    </location>
    <ligand>
        <name>Fe cation</name>
        <dbReference type="ChEBI" id="CHEBI:24875"/>
        <label>1</label>
    </ligand>
</feature>
<name>A0A845QSJ3_9CLOT</name>
<dbReference type="AlphaFoldDB" id="A0A845QSJ3"/>
<dbReference type="SUPFAM" id="SSF47240">
    <property type="entry name" value="Ferritin-like"/>
    <property type="match status" value="1"/>
</dbReference>
<evidence type="ECO:0000256" key="8">
    <source>
        <dbReference type="PIRSR" id="PIRSR601519-1"/>
    </source>
</evidence>
<comment type="caution">
    <text evidence="11">The sequence shown here is derived from an EMBL/GenBank/DDBJ whole genome shotgun (WGS) entry which is preliminary data.</text>
</comment>
<keyword evidence="9" id="KW-0963">Cytoplasm</keyword>
<feature type="domain" description="Ferritin-like diiron" evidence="10">
    <location>
        <begin position="1"/>
        <end position="145"/>
    </location>
</feature>
<dbReference type="GO" id="GO:0042802">
    <property type="term" value="F:identical protein binding"/>
    <property type="evidence" value="ECO:0007669"/>
    <property type="project" value="UniProtKB-ARBA"/>
</dbReference>
<dbReference type="Gene3D" id="1.20.1260.10">
    <property type="match status" value="1"/>
</dbReference>
<evidence type="ECO:0000256" key="6">
    <source>
        <dbReference type="ARBA" id="ARBA00023004"/>
    </source>
</evidence>
<comment type="catalytic activity">
    <reaction evidence="7 9">
        <text>4 Fe(2+) + O2 + 6 H2O = 4 iron(III) oxide-hydroxide + 12 H(+)</text>
        <dbReference type="Rhea" id="RHEA:11972"/>
        <dbReference type="ChEBI" id="CHEBI:15377"/>
        <dbReference type="ChEBI" id="CHEBI:15378"/>
        <dbReference type="ChEBI" id="CHEBI:15379"/>
        <dbReference type="ChEBI" id="CHEBI:29033"/>
        <dbReference type="ChEBI" id="CHEBI:78619"/>
        <dbReference type="EC" id="1.16.3.2"/>
    </reaction>
</comment>
<dbReference type="Pfam" id="PF00210">
    <property type="entry name" value="Ferritin"/>
    <property type="match status" value="1"/>
</dbReference>
<dbReference type="InterPro" id="IPR008331">
    <property type="entry name" value="Ferritin_DPS_dom"/>
</dbReference>